<keyword evidence="3" id="KW-1185">Reference proteome</keyword>
<sequence>MARRFFSWLVIFFLLGGCFPSIAACARQAQTVLPTYDGPQQQTALFYQWYVRAASHAARLCAGGAGGSVLDDPMVGRFISPELLDSLREAGRGDCKQKLEAVSAYFLHTNRVGFGQEMPSEVMPVVQTASRALVQVQVGKALLCVRLRHEREGWRIFRVEPQGVPARVTCIE</sequence>
<comment type="caution">
    <text evidence="2">The sequence shown here is derived from an EMBL/GenBank/DDBJ whole genome shotgun (WGS) entry which is preliminary data.</text>
</comment>
<keyword evidence="1" id="KW-0732">Signal</keyword>
<protein>
    <recommendedName>
        <fullName evidence="4">DUF3828 domain-containing protein</fullName>
    </recommendedName>
</protein>
<dbReference type="Gene3D" id="3.10.450.50">
    <property type="match status" value="1"/>
</dbReference>
<dbReference type="AlphaFoldDB" id="A0A4Y3TUD5"/>
<gene>
    <name evidence="2" type="ORF">APE01nite_12590</name>
</gene>
<dbReference type="PROSITE" id="PS51257">
    <property type="entry name" value="PROKAR_LIPOPROTEIN"/>
    <property type="match status" value="1"/>
</dbReference>
<name>A0A4Y3TUD5_9PROT</name>
<dbReference type="Proteomes" id="UP000317730">
    <property type="component" value="Unassembled WGS sequence"/>
</dbReference>
<organism evidence="2 3">
    <name type="scientific">Acetobacter peroxydans</name>
    <dbReference type="NCBI Taxonomy" id="104098"/>
    <lineage>
        <taxon>Bacteria</taxon>
        <taxon>Pseudomonadati</taxon>
        <taxon>Pseudomonadota</taxon>
        <taxon>Alphaproteobacteria</taxon>
        <taxon>Acetobacterales</taxon>
        <taxon>Acetobacteraceae</taxon>
        <taxon>Acetobacter</taxon>
    </lineage>
</organism>
<reference evidence="2 3" key="1">
    <citation type="submission" date="2019-06" db="EMBL/GenBank/DDBJ databases">
        <title>Whole genome shotgun sequence of Acetobacter peroxydans NBRC 13755.</title>
        <authorList>
            <person name="Hosoyama A."/>
            <person name="Uohara A."/>
            <person name="Ohji S."/>
            <person name="Ichikawa N."/>
        </authorList>
    </citation>
    <scope>NUCLEOTIDE SEQUENCE [LARGE SCALE GENOMIC DNA]</scope>
    <source>
        <strain evidence="2 3">NBRC 13755</strain>
    </source>
</reference>
<accession>A0A4Y3TUD5</accession>
<dbReference type="RefSeq" id="WP_141375713.1">
    <property type="nucleotide sequence ID" value="NZ_BAPL01000001.1"/>
</dbReference>
<dbReference type="EMBL" id="BJMV01000005">
    <property type="protein sequence ID" value="GEB85462.1"/>
    <property type="molecule type" value="Genomic_DNA"/>
</dbReference>
<proteinExistence type="predicted"/>
<evidence type="ECO:0000256" key="1">
    <source>
        <dbReference type="SAM" id="SignalP"/>
    </source>
</evidence>
<dbReference type="OrthoDB" id="7227328at2"/>
<feature type="signal peptide" evidence="1">
    <location>
        <begin position="1"/>
        <end position="23"/>
    </location>
</feature>
<evidence type="ECO:0008006" key="4">
    <source>
        <dbReference type="Google" id="ProtNLM"/>
    </source>
</evidence>
<evidence type="ECO:0000313" key="3">
    <source>
        <dbReference type="Proteomes" id="UP000317730"/>
    </source>
</evidence>
<evidence type="ECO:0000313" key="2">
    <source>
        <dbReference type="EMBL" id="GEB85462.1"/>
    </source>
</evidence>
<feature type="chain" id="PRO_5021462218" description="DUF3828 domain-containing protein" evidence="1">
    <location>
        <begin position="24"/>
        <end position="172"/>
    </location>
</feature>